<evidence type="ECO:0000313" key="2">
    <source>
        <dbReference type="Proteomes" id="UP001245184"/>
    </source>
</evidence>
<reference evidence="1 2" key="1">
    <citation type="submission" date="2023-08" db="EMBL/GenBank/DDBJ databases">
        <title>Genome sequencing of plant associated microbes to promote plant fitness in Sorghum bicolor and Oryza sativa.</title>
        <authorList>
            <person name="Coleman-Derr D."/>
        </authorList>
    </citation>
    <scope>NUCLEOTIDE SEQUENCE [LARGE SCALE GENOMIC DNA]</scope>
    <source>
        <strain evidence="1 2">SLBN-33</strain>
    </source>
</reference>
<dbReference type="EMBL" id="JAVIZN010000002">
    <property type="protein sequence ID" value="MDR6207131.1"/>
    <property type="molecule type" value="Genomic_DNA"/>
</dbReference>
<accession>A0ABD5CP67</accession>
<proteinExistence type="predicted"/>
<name>A0ABD5CP67_9BURK</name>
<protein>
    <submittedName>
        <fullName evidence="1">Uncharacterized protein</fullName>
    </submittedName>
</protein>
<evidence type="ECO:0000313" key="1">
    <source>
        <dbReference type="EMBL" id="MDR6207131.1"/>
    </source>
</evidence>
<dbReference type="Proteomes" id="UP001245184">
    <property type="component" value="Unassembled WGS sequence"/>
</dbReference>
<sequence>MHFSGHSVHETLMGHASGGRTEAPLVHHTFETTAAMMQKLDLYTDLASIDLLDSNDPAAMLWLKSCISPLGAFVKW</sequence>
<comment type="caution">
    <text evidence="1">The sequence shown here is derived from an EMBL/GenBank/DDBJ whole genome shotgun (WGS) entry which is preliminary data.</text>
</comment>
<gene>
    <name evidence="1" type="ORF">QF025_005851</name>
</gene>
<organism evidence="1 2">
    <name type="scientific">Paraburkholderia graminis</name>
    <dbReference type="NCBI Taxonomy" id="60548"/>
    <lineage>
        <taxon>Bacteria</taxon>
        <taxon>Pseudomonadati</taxon>
        <taxon>Pseudomonadota</taxon>
        <taxon>Betaproteobacteria</taxon>
        <taxon>Burkholderiales</taxon>
        <taxon>Burkholderiaceae</taxon>
        <taxon>Paraburkholderia</taxon>
    </lineage>
</organism>
<dbReference type="AlphaFoldDB" id="A0ABD5CP67"/>